<proteinExistence type="predicted"/>
<name>A0A5S9NVQ9_9GAMM</name>
<evidence type="ECO:0000313" key="2">
    <source>
        <dbReference type="EMBL" id="CAA0110098.1"/>
    </source>
</evidence>
<organism evidence="1 3">
    <name type="scientific">BD1-7 clade bacterium</name>
    <dbReference type="NCBI Taxonomy" id="2029982"/>
    <lineage>
        <taxon>Bacteria</taxon>
        <taxon>Pseudomonadati</taxon>
        <taxon>Pseudomonadota</taxon>
        <taxon>Gammaproteobacteria</taxon>
        <taxon>Cellvibrionales</taxon>
        <taxon>Spongiibacteraceae</taxon>
        <taxon>BD1-7 clade</taxon>
    </lineage>
</organism>
<sequence>MSDLCIIQVLTYFPKSKANTSRIDLYFWCHSISQSMATAHLYEAGYAKVTGS</sequence>
<dbReference type="EMBL" id="CACSIO010000012">
    <property type="protein sequence ID" value="CAA0110098.1"/>
    <property type="molecule type" value="Genomic_DNA"/>
</dbReference>
<keyword evidence="3" id="KW-1185">Reference proteome</keyword>
<gene>
    <name evidence="2" type="ORF">OPDIPICF_01531</name>
    <name evidence="1" type="ORF">OPDIPICF_04001</name>
</gene>
<evidence type="ECO:0000313" key="1">
    <source>
        <dbReference type="EMBL" id="CAA0094780.1"/>
    </source>
</evidence>
<dbReference type="EMBL" id="CACSIO010000003">
    <property type="protein sequence ID" value="CAA0094780.1"/>
    <property type="molecule type" value="Genomic_DNA"/>
</dbReference>
<dbReference type="Proteomes" id="UP000441399">
    <property type="component" value="Unassembled WGS sequence"/>
</dbReference>
<reference evidence="1 3" key="1">
    <citation type="submission" date="2019-11" db="EMBL/GenBank/DDBJ databases">
        <authorList>
            <person name="Holert J."/>
        </authorList>
    </citation>
    <scope>NUCLEOTIDE SEQUENCE [LARGE SCALE GENOMIC DNA]</scope>
    <source>
        <strain evidence="1">SB11_3</strain>
    </source>
</reference>
<accession>A0A5S9NVQ9</accession>
<protein>
    <submittedName>
        <fullName evidence="1">Uncharacterized protein</fullName>
    </submittedName>
</protein>
<evidence type="ECO:0000313" key="3">
    <source>
        <dbReference type="Proteomes" id="UP000441399"/>
    </source>
</evidence>
<dbReference type="AlphaFoldDB" id="A0A5S9NVQ9"/>